<name>A0A1Y2GE50_9FUNG</name>
<evidence type="ECO:0000313" key="2">
    <source>
        <dbReference type="EMBL" id="ORY94354.1"/>
    </source>
</evidence>
<dbReference type="OrthoDB" id="2444709at2759"/>
<keyword evidence="4" id="KW-1185">Reference proteome</keyword>
<dbReference type="EMBL" id="MCFF01000087">
    <property type="protein sequence ID" value="ORY94354.1"/>
    <property type="molecule type" value="Genomic_DNA"/>
</dbReference>
<dbReference type="Proteomes" id="UP000193648">
    <property type="component" value="Unassembled WGS sequence"/>
</dbReference>
<sequence>MALTKNQPEIINLVDTDDDELYKDLEAQKAALKWDDSSNAIEIKAEGGGCDSAIPQPRAQDSGNKSDSSKPHLQNLYRHGISFVHVASSSRSRPRRMIVEEESDEEADPYNPWTPPMYTGHELDFDAPALGAPAAETSVIDSPIISEPVGRNNNKEKGPKMTCIYSQLQFDEDELERERNPAPEAFFDQDENEYEEPSLRDMCRKRKRNSPTTYSKITEEASQRLIEYWTVHMCTVAEAARAVHMHPRTAWR</sequence>
<comment type="caution">
    <text evidence="3">The sequence shown here is derived from an EMBL/GenBank/DDBJ whole genome shotgun (WGS) entry which is preliminary data.</text>
</comment>
<dbReference type="EMBL" id="MCFF01000038">
    <property type="protein sequence ID" value="ORZ08294.1"/>
    <property type="molecule type" value="Genomic_DNA"/>
</dbReference>
<proteinExistence type="predicted"/>
<evidence type="ECO:0000256" key="1">
    <source>
        <dbReference type="SAM" id="MobiDB-lite"/>
    </source>
</evidence>
<protein>
    <submittedName>
        <fullName evidence="3">Uncharacterized protein</fullName>
    </submittedName>
</protein>
<dbReference type="InParanoid" id="A0A1Y2GE50"/>
<dbReference type="AlphaFoldDB" id="A0A1Y2GE50"/>
<feature type="region of interest" description="Disordered" evidence="1">
    <location>
        <begin position="46"/>
        <end position="72"/>
    </location>
</feature>
<accession>A0A1Y2GE50</accession>
<evidence type="ECO:0000313" key="3">
    <source>
        <dbReference type="EMBL" id="ORZ08294.1"/>
    </source>
</evidence>
<dbReference type="RefSeq" id="XP_021875294.1">
    <property type="nucleotide sequence ID" value="XM_022026996.1"/>
</dbReference>
<gene>
    <name evidence="2" type="ORF">BCR41DRAFT_375940</name>
    <name evidence="3" type="ORF">BCR41DRAFT_388677</name>
</gene>
<organism evidence="3 4">
    <name type="scientific">Lobosporangium transversale</name>
    <dbReference type="NCBI Taxonomy" id="64571"/>
    <lineage>
        <taxon>Eukaryota</taxon>
        <taxon>Fungi</taxon>
        <taxon>Fungi incertae sedis</taxon>
        <taxon>Mucoromycota</taxon>
        <taxon>Mortierellomycotina</taxon>
        <taxon>Mortierellomycetes</taxon>
        <taxon>Mortierellales</taxon>
        <taxon>Mortierellaceae</taxon>
        <taxon>Lobosporangium</taxon>
    </lineage>
</organism>
<evidence type="ECO:0000313" key="4">
    <source>
        <dbReference type="Proteomes" id="UP000193648"/>
    </source>
</evidence>
<dbReference type="GeneID" id="33568839"/>
<feature type="region of interest" description="Disordered" evidence="1">
    <location>
        <begin position="141"/>
        <end position="160"/>
    </location>
</feature>
<feature type="region of interest" description="Disordered" evidence="1">
    <location>
        <begin position="100"/>
        <end position="125"/>
    </location>
</feature>
<reference evidence="3 4" key="1">
    <citation type="submission" date="2016-07" db="EMBL/GenBank/DDBJ databases">
        <title>Pervasive Adenine N6-methylation of Active Genes in Fungi.</title>
        <authorList>
            <consortium name="DOE Joint Genome Institute"/>
            <person name="Mondo S.J."/>
            <person name="Dannebaum R.O."/>
            <person name="Kuo R.C."/>
            <person name="Labutti K."/>
            <person name="Haridas S."/>
            <person name="Kuo A."/>
            <person name="Salamov A."/>
            <person name="Ahrendt S.R."/>
            <person name="Lipzen A."/>
            <person name="Sullivan W."/>
            <person name="Andreopoulos W.B."/>
            <person name="Clum A."/>
            <person name="Lindquist E."/>
            <person name="Daum C."/>
            <person name="Ramamoorthy G.K."/>
            <person name="Gryganskyi A."/>
            <person name="Culley D."/>
            <person name="Magnuson J.K."/>
            <person name="James T.Y."/>
            <person name="O'Malley M.A."/>
            <person name="Stajich J.E."/>
            <person name="Spatafora J.W."/>
            <person name="Visel A."/>
            <person name="Grigoriev I.V."/>
        </authorList>
    </citation>
    <scope>NUCLEOTIDE SEQUENCE [LARGE SCALE GENOMIC DNA]</scope>
    <source>
        <strain evidence="3 4">NRRL 3116</strain>
    </source>
</reference>